<keyword evidence="2" id="KW-0235">DNA replication</keyword>
<reference evidence="3" key="1">
    <citation type="submission" date="2019-04" db="EMBL/GenBank/DDBJ databases">
        <authorList>
            <consortium name="Pathogen Informatics"/>
        </authorList>
    </citation>
    <scope>NUCLEOTIDE SEQUENCE</scope>
    <source>
        <strain evidence="3">GPSC18</strain>
    </source>
</reference>
<dbReference type="RefSeq" id="WP_050245146.1">
    <property type="nucleotide sequence ID" value="NZ_CGZG01000037.1"/>
</dbReference>
<dbReference type="GO" id="GO:0003677">
    <property type="term" value="F:DNA binding"/>
    <property type="evidence" value="ECO:0007669"/>
    <property type="project" value="InterPro"/>
</dbReference>
<dbReference type="InterPro" id="IPR000989">
    <property type="entry name" value="Rep"/>
</dbReference>
<evidence type="ECO:0000256" key="1">
    <source>
        <dbReference type="ARBA" id="ARBA00008909"/>
    </source>
</evidence>
<dbReference type="EMBL" id="CAATFM010000036">
    <property type="protein sequence ID" value="VNP08182.1"/>
    <property type="molecule type" value="Genomic_DNA"/>
</dbReference>
<comment type="similarity">
    <text evidence="1">Belongs to the Gram-positive plasmids replication protein type 1 family.</text>
</comment>
<dbReference type="GO" id="GO:0006260">
    <property type="term" value="P:DNA replication"/>
    <property type="evidence" value="ECO:0007669"/>
    <property type="project" value="UniProtKB-KW"/>
</dbReference>
<organism evidence="3">
    <name type="scientific">Streptococcus pneumoniae</name>
    <dbReference type="NCBI Taxonomy" id="1313"/>
    <lineage>
        <taxon>Bacteria</taxon>
        <taxon>Bacillati</taxon>
        <taxon>Bacillota</taxon>
        <taxon>Bacilli</taxon>
        <taxon>Lactobacillales</taxon>
        <taxon>Streptococcaceae</taxon>
        <taxon>Streptococcus</taxon>
    </lineage>
</organism>
<dbReference type="Pfam" id="PF01446">
    <property type="entry name" value="Rep_1"/>
    <property type="match status" value="1"/>
</dbReference>
<proteinExistence type="inferred from homology"/>
<gene>
    <name evidence="3" type="ORF">SAMEA3176123_02130</name>
</gene>
<protein>
    <submittedName>
        <fullName evidence="3">Plasmid rolling circle replication initiator protein</fullName>
    </submittedName>
</protein>
<dbReference type="AlphaFoldDB" id="A0A4J1RKJ6"/>
<evidence type="ECO:0000256" key="2">
    <source>
        <dbReference type="ARBA" id="ARBA00022705"/>
    </source>
</evidence>
<evidence type="ECO:0000313" key="3">
    <source>
        <dbReference type="EMBL" id="VNP08182.1"/>
    </source>
</evidence>
<sequence>MKEKQNQGLQTLKDVSKTGKDRKWRERKLKNIELASQLDILGYRSFERVYQCAEVLKFVEQSDGTKKLYQSYFCKNKLCALCNWRRSMKYSYQASKIVEEAMIRQPKGRFLFLTLTVKNVTGQELNQSMTDILRGFNRLMKYKKVDKNLIGFLRATEVTYSKELDSYHPHLHVLLMVKPGYFRSKDDYLTQEEWTELWQKAMKLDYTPMVDIRAVKADKGKGLKGAILETAKYPVKPFDVTDEKTDFTDQEKLQIVDDMLTGLHRKRQIGFGKLFKEIKKDLDFDDLEDGNLVQTGEDKDGTSSGREIVAIWNWERKNYYLK</sequence>
<accession>A0A4J1RKJ6</accession>
<name>A0A4J1RKJ6_STREE</name>